<feature type="compositionally biased region" description="Basic and acidic residues" evidence="1">
    <location>
        <begin position="733"/>
        <end position="767"/>
    </location>
</feature>
<dbReference type="NCBIfam" id="TIGR00277">
    <property type="entry name" value="HDIG"/>
    <property type="match status" value="1"/>
</dbReference>
<evidence type="ECO:0000313" key="5">
    <source>
        <dbReference type="Proteomes" id="UP000244338"/>
    </source>
</evidence>
<evidence type="ECO:0000313" key="4">
    <source>
        <dbReference type="EMBL" id="PTQ57059.1"/>
    </source>
</evidence>
<organism evidence="4 5">
    <name type="scientific">Candidatus Carbonibacillus altaicus</name>
    <dbReference type="NCBI Taxonomy" id="2163959"/>
    <lineage>
        <taxon>Bacteria</taxon>
        <taxon>Bacillati</taxon>
        <taxon>Bacillota</taxon>
        <taxon>Bacilli</taxon>
        <taxon>Bacillales</taxon>
        <taxon>Candidatus Carbonibacillus</taxon>
    </lineage>
</organism>
<dbReference type="InterPro" id="IPR011621">
    <property type="entry name" value="Metal-dep_PHydrolase_7TM_intra"/>
</dbReference>
<dbReference type="Pfam" id="PF01966">
    <property type="entry name" value="HD"/>
    <property type="match status" value="1"/>
</dbReference>
<name>A0A2R6Y2Z9_9BACL</name>
<accession>A0A2R6Y2Z9</accession>
<feature type="compositionally biased region" description="Acidic residues" evidence="1">
    <location>
        <begin position="719"/>
        <end position="732"/>
    </location>
</feature>
<reference evidence="5" key="1">
    <citation type="journal article" date="2018" name="Sci. Rep.">
        <title>Lignite coal burning seam in the remote Altai Mountains harbors a hydrogen-driven thermophilic microbial community.</title>
        <authorList>
            <person name="Kadnikov V.V."/>
            <person name="Mardanov A.V."/>
            <person name="Ivasenko D.A."/>
            <person name="Antsiferov D.V."/>
            <person name="Beletsky A.V."/>
            <person name="Karnachuk O.V."/>
            <person name="Ravin N.V."/>
        </authorList>
    </citation>
    <scope>NUCLEOTIDE SEQUENCE [LARGE SCALE GENOMIC DNA]</scope>
</reference>
<gene>
    <name evidence="4" type="ORF">BSOLF_2329</name>
</gene>
<sequence>MRWTQLSWPKKRTDVRLWLLLVLFFMLLFFLFKDAATPRSFHDLKVGSRSSERVYAPKTVLDQKATDRARQEAMDKVADVYKVDDQVTSIQLANLDRIFDNIRQIIDESDLTREEKIEQLKKVIPYQLADKAYATLAGTPVETLNSMQYLTKYIVEQIMRDGVREIDLEAARMRVNEQLIVAELSSNNRLVIQELARHSIVPNVKLDREKTEEAKKLAADAVEPVYIYEGDIVLDYNQVINAEVLRKLELVGLMQTDKFKPYLGMALLMAFFTIFLGTYMSRSRTFRGGRALRQMLLYLVLLALGAVYIQLFANFVPLSAEHVLYVTPFAFVPLMIAILLGERVAYVASFVLAFLAGLTFHESLGTLIDYRSFLYAAISSFSGVYTISGAMSRSRILRAGFWVSLVNMVTIVMLLLLVGTVPDVRGAAEIALFAVLGGMLSAVLTLGLLPFFEAAFGILSPMKLLELSSPNQPLLRKLLLEAPGTYHHSVMVANLAEAAADAVGADALITRVGSYYHDIGKTKRPRYFVENQMGGVNPHDQLTPQMSKQIIIDHVIDGVKMLKEKNMPRAIIEIAEQHHGTTLIKYFYHKAKEEAAKKGAPSPKEADYRYPGPIPQSKEAAIVMIADTVEATLRSMNKPTMDDVTAIVDETIQDKIEDGQFAAVDLTMRDFQLIREAIIQTLSGMFHSRIEYPKEASKEAEEEAHRSTSKTKSAQTEPEQTEPEQEEPEQEEPEQKELVRQEALEKQATEKEAVPIESIEKGADQKE</sequence>
<feature type="transmembrane region" description="Helical" evidence="2">
    <location>
        <begin position="296"/>
        <end position="316"/>
    </location>
</feature>
<feature type="transmembrane region" description="Helical" evidence="2">
    <location>
        <begin position="322"/>
        <end position="339"/>
    </location>
</feature>
<keyword evidence="2" id="KW-0812">Transmembrane</keyword>
<dbReference type="InterPro" id="IPR006675">
    <property type="entry name" value="HDIG_dom"/>
</dbReference>
<evidence type="ECO:0000256" key="1">
    <source>
        <dbReference type="SAM" id="MobiDB-lite"/>
    </source>
</evidence>
<keyword evidence="2" id="KW-0472">Membrane</keyword>
<dbReference type="Pfam" id="PF07697">
    <property type="entry name" value="7TMR-HDED"/>
    <property type="match status" value="1"/>
</dbReference>
<feature type="region of interest" description="Disordered" evidence="1">
    <location>
        <begin position="693"/>
        <end position="767"/>
    </location>
</feature>
<feature type="transmembrane region" description="Helical" evidence="2">
    <location>
        <begin position="399"/>
        <end position="418"/>
    </location>
</feature>
<feature type="transmembrane region" description="Helical" evidence="2">
    <location>
        <begin position="344"/>
        <end position="361"/>
    </location>
</feature>
<dbReference type="Pfam" id="PF07698">
    <property type="entry name" value="7TM-7TMR_HD"/>
    <property type="match status" value="1"/>
</dbReference>
<dbReference type="Proteomes" id="UP000244338">
    <property type="component" value="Unassembled WGS sequence"/>
</dbReference>
<dbReference type="SMART" id="SM00471">
    <property type="entry name" value="HDc"/>
    <property type="match status" value="1"/>
</dbReference>
<dbReference type="InterPro" id="IPR011624">
    <property type="entry name" value="Metal-dep_PHydrolase_7TM_extra"/>
</dbReference>
<feature type="domain" description="HD/PDEase" evidence="3">
    <location>
        <begin position="481"/>
        <end position="641"/>
    </location>
</feature>
<evidence type="ECO:0000256" key="2">
    <source>
        <dbReference type="SAM" id="Phobius"/>
    </source>
</evidence>
<dbReference type="PANTHER" id="PTHR36442">
    <property type="entry name" value="CYCLIC-DI-AMP PHOSPHODIESTERASE PGPH"/>
    <property type="match status" value="1"/>
</dbReference>
<keyword evidence="2" id="KW-1133">Transmembrane helix</keyword>
<dbReference type="CDD" id="cd00077">
    <property type="entry name" value="HDc"/>
    <property type="match status" value="1"/>
</dbReference>
<proteinExistence type="predicted"/>
<protein>
    <recommendedName>
        <fullName evidence="3">HD/PDEase domain-containing protein</fullName>
    </recommendedName>
</protein>
<evidence type="ECO:0000259" key="3">
    <source>
        <dbReference type="SMART" id="SM00471"/>
    </source>
</evidence>
<dbReference type="PANTHER" id="PTHR36442:SF1">
    <property type="entry name" value="CYCLIC-DI-AMP PHOSPHODIESTERASE PGPH"/>
    <property type="match status" value="1"/>
</dbReference>
<dbReference type="AlphaFoldDB" id="A0A2R6Y2Z9"/>
<feature type="transmembrane region" description="Helical" evidence="2">
    <location>
        <begin position="262"/>
        <end position="280"/>
    </location>
</feature>
<dbReference type="SUPFAM" id="SSF109604">
    <property type="entry name" value="HD-domain/PDEase-like"/>
    <property type="match status" value="1"/>
</dbReference>
<dbReference type="InterPro" id="IPR006674">
    <property type="entry name" value="HD_domain"/>
</dbReference>
<dbReference type="Gene3D" id="1.10.3210.10">
    <property type="entry name" value="Hypothetical protein af1432"/>
    <property type="match status" value="1"/>
</dbReference>
<feature type="transmembrane region" description="Helical" evidence="2">
    <location>
        <begin position="430"/>
        <end position="452"/>
    </location>
</feature>
<feature type="compositionally biased region" description="Basic and acidic residues" evidence="1">
    <location>
        <begin position="693"/>
        <end position="706"/>
    </location>
</feature>
<comment type="caution">
    <text evidence="4">The sequence shown here is derived from an EMBL/GenBank/DDBJ whole genome shotgun (WGS) entry which is preliminary data.</text>
</comment>
<dbReference type="EMBL" id="PEBX01000014">
    <property type="protein sequence ID" value="PTQ57059.1"/>
    <property type="molecule type" value="Genomic_DNA"/>
</dbReference>
<feature type="transmembrane region" description="Helical" evidence="2">
    <location>
        <begin position="373"/>
        <end position="392"/>
    </location>
</feature>
<dbReference type="InterPro" id="IPR003607">
    <property type="entry name" value="HD/PDEase_dom"/>
</dbReference>
<dbReference type="InterPro" id="IPR052722">
    <property type="entry name" value="PgpH_phosphodiesterase"/>
</dbReference>